<comment type="similarity">
    <text evidence="1">Belongs to the ROK (NagC/XylR) family.</text>
</comment>
<dbReference type="Gene3D" id="1.10.10.10">
    <property type="entry name" value="Winged helix-like DNA-binding domain superfamily/Winged helix DNA-binding domain"/>
    <property type="match status" value="1"/>
</dbReference>
<keyword evidence="3" id="KW-1185">Reference proteome</keyword>
<reference evidence="2 3" key="1">
    <citation type="journal article" date="2014" name="J. Biotechnol.">
        <title>Complete genome sequence of the actinobacterium Amycolatopsis japonica MG417-CF17(T) (=DSM 44213T) producing (S,S)-N,N'-ethylenediaminedisuccinic acid.</title>
        <authorList>
            <person name="Stegmann E."/>
            <person name="Albersmeier A."/>
            <person name="Spohn M."/>
            <person name="Gert H."/>
            <person name="Weber T."/>
            <person name="Wohlleben W."/>
            <person name="Kalinowski J."/>
            <person name="Ruckert C."/>
        </authorList>
    </citation>
    <scope>NUCLEOTIDE SEQUENCE [LARGE SCALE GENOMIC DNA]</scope>
    <source>
        <strain evidence="3">MG417-CF17 (DSM 44213)</strain>
    </source>
</reference>
<dbReference type="PROSITE" id="PS01125">
    <property type="entry name" value="ROK"/>
    <property type="match status" value="1"/>
</dbReference>
<protein>
    <submittedName>
        <fullName evidence="2">ROK family transcriptional regulator</fullName>
    </submittedName>
</protein>
<evidence type="ECO:0000313" key="3">
    <source>
        <dbReference type="Proteomes" id="UP000028492"/>
    </source>
</evidence>
<dbReference type="Gene3D" id="3.30.420.40">
    <property type="match status" value="2"/>
</dbReference>
<dbReference type="KEGG" id="aja:AJAP_03200"/>
<dbReference type="Pfam" id="PF00480">
    <property type="entry name" value="ROK"/>
    <property type="match status" value="1"/>
</dbReference>
<dbReference type="PANTHER" id="PTHR18964:SF149">
    <property type="entry name" value="BIFUNCTIONAL UDP-N-ACETYLGLUCOSAMINE 2-EPIMERASE_N-ACETYLMANNOSAMINE KINASE"/>
    <property type="match status" value="1"/>
</dbReference>
<dbReference type="eggNOG" id="COG1940">
    <property type="taxonomic scope" value="Bacteria"/>
</dbReference>
<organism evidence="2 3">
    <name type="scientific">Amycolatopsis japonica</name>
    <dbReference type="NCBI Taxonomy" id="208439"/>
    <lineage>
        <taxon>Bacteria</taxon>
        <taxon>Bacillati</taxon>
        <taxon>Actinomycetota</taxon>
        <taxon>Actinomycetes</taxon>
        <taxon>Pseudonocardiales</taxon>
        <taxon>Pseudonocardiaceae</taxon>
        <taxon>Amycolatopsis</taxon>
        <taxon>Amycolatopsis japonica group</taxon>
    </lineage>
</organism>
<dbReference type="SUPFAM" id="SSF46785">
    <property type="entry name" value="Winged helix' DNA-binding domain"/>
    <property type="match status" value="1"/>
</dbReference>
<evidence type="ECO:0000313" key="2">
    <source>
        <dbReference type="EMBL" id="AIG73566.1"/>
    </source>
</evidence>
<accession>A0A075UMB3</accession>
<dbReference type="STRING" id="208439.AJAP_03200"/>
<dbReference type="EMBL" id="CP008953">
    <property type="protein sequence ID" value="AIG73566.1"/>
    <property type="molecule type" value="Genomic_DNA"/>
</dbReference>
<dbReference type="PANTHER" id="PTHR18964">
    <property type="entry name" value="ROK (REPRESSOR, ORF, KINASE) FAMILY"/>
    <property type="match status" value="1"/>
</dbReference>
<dbReference type="InterPro" id="IPR049874">
    <property type="entry name" value="ROK_cs"/>
</dbReference>
<name>A0A075UMB3_9PSEU</name>
<dbReference type="Proteomes" id="UP000028492">
    <property type="component" value="Chromosome"/>
</dbReference>
<evidence type="ECO:0000256" key="1">
    <source>
        <dbReference type="ARBA" id="ARBA00006479"/>
    </source>
</evidence>
<dbReference type="SUPFAM" id="SSF53067">
    <property type="entry name" value="Actin-like ATPase domain"/>
    <property type="match status" value="1"/>
</dbReference>
<proteinExistence type="inferred from homology"/>
<dbReference type="InterPro" id="IPR036390">
    <property type="entry name" value="WH_DNA-bd_sf"/>
</dbReference>
<dbReference type="InterPro" id="IPR043129">
    <property type="entry name" value="ATPase_NBD"/>
</dbReference>
<gene>
    <name evidence="2" type="ORF">AJAP_03200</name>
</gene>
<dbReference type="AlphaFoldDB" id="A0A075UMB3"/>
<sequence length="426" mass="44540">MGHPGKVRRHKMGIRMPAKRTTVRDLRRHNRSLLLSKLYFDGPLSRHELSGLTGLSAATVSNVTAELGEERLIIEAGLVESDGGRPRVLLRVDPAYGHVAGVDIGETGVKVELFDLTMNRLATVEHPLASRRPDAAAAVTQVASGLREVIAESGIDESTVLGVGVGVPGTVQQGEALRVHAPTIGWKEVPLTELLRAEGVELPLFVDNGAKTQGQGEMWFGAGRGARHAVIALIGSGVGAAVVTDGTTYRGSTSSAGEWGHTTIVYGGQECRCGARGCLESYVGAEGVLARYRKARGGKTASDEDEQTQFAALLESAGKAKAAAKVLEETAGYLGAGIGNLINLFNPERIVLGGWAGLALGEHYLPEIRRVAGEHALAHVFDQTEIELGQLGPDAVAIGAATLPVAALLEQGADPRTAGSKRGTAA</sequence>
<dbReference type="InterPro" id="IPR036388">
    <property type="entry name" value="WH-like_DNA-bd_sf"/>
</dbReference>
<dbReference type="InterPro" id="IPR000600">
    <property type="entry name" value="ROK"/>
</dbReference>
<dbReference type="HOGENOM" id="CLU_036604_13_1_11"/>